<protein>
    <submittedName>
        <fullName evidence="1">Uncharacterized protein</fullName>
    </submittedName>
</protein>
<evidence type="ECO:0000313" key="2">
    <source>
        <dbReference type="Proteomes" id="UP001301388"/>
    </source>
</evidence>
<dbReference type="EMBL" id="JAYGIE010000096">
    <property type="protein sequence ID" value="MEA5479683.1"/>
    <property type="molecule type" value="Genomic_DNA"/>
</dbReference>
<evidence type="ECO:0000313" key="1">
    <source>
        <dbReference type="EMBL" id="MEA5479683.1"/>
    </source>
</evidence>
<name>A0ABU5TQ95_9CYAN</name>
<comment type="caution">
    <text evidence="1">The sequence shown here is derived from an EMBL/GenBank/DDBJ whole genome shotgun (WGS) entry which is preliminary data.</text>
</comment>
<reference evidence="1 2" key="1">
    <citation type="submission" date="2023-12" db="EMBL/GenBank/DDBJ databases">
        <title>Baltic Sea Cyanobacteria.</title>
        <authorList>
            <person name="Delbaje E."/>
            <person name="Fewer D.P."/>
            <person name="Shishido T.K."/>
        </authorList>
    </citation>
    <scope>NUCLEOTIDE SEQUENCE [LARGE SCALE GENOMIC DNA]</scope>
    <source>
        <strain evidence="1 2">UHCC 0370</strain>
    </source>
</reference>
<gene>
    <name evidence="1" type="ORF">VB774_18830</name>
</gene>
<organism evidence="1 2">
    <name type="scientific">Pseudanabaena galeata UHCC 0370</name>
    <dbReference type="NCBI Taxonomy" id="3110310"/>
    <lineage>
        <taxon>Bacteria</taxon>
        <taxon>Bacillati</taxon>
        <taxon>Cyanobacteriota</taxon>
        <taxon>Cyanophyceae</taxon>
        <taxon>Pseudanabaenales</taxon>
        <taxon>Pseudanabaenaceae</taxon>
        <taxon>Pseudanabaena</taxon>
    </lineage>
</organism>
<proteinExistence type="predicted"/>
<accession>A0ABU5TQ95</accession>
<dbReference type="Proteomes" id="UP001301388">
    <property type="component" value="Unassembled WGS sequence"/>
</dbReference>
<sequence length="138" mass="16184">MFRYSSNPDEFSHDDPLLFDWAAIKTSDAYEAIQFLESMGFCRQWSVDTVFQLDLDDSTIKVYPYCKDKLLVTTILCSRTPLYSLIHPRDLRDYVHESCRLHKQFSGAIEILESRSEILARRGIKDTPPSRRKFLGIW</sequence>
<keyword evidence="2" id="KW-1185">Reference proteome</keyword>
<dbReference type="RefSeq" id="WP_323262863.1">
    <property type="nucleotide sequence ID" value="NZ_JAYGIE010000096.1"/>
</dbReference>